<proteinExistence type="predicted"/>
<keyword evidence="2" id="KW-1185">Reference proteome</keyword>
<protein>
    <submittedName>
        <fullName evidence="1">Uncharacterized protein</fullName>
    </submittedName>
</protein>
<evidence type="ECO:0000313" key="2">
    <source>
        <dbReference type="Proteomes" id="UP001234178"/>
    </source>
</evidence>
<evidence type="ECO:0000313" key="1">
    <source>
        <dbReference type="EMBL" id="KAK4007192.1"/>
    </source>
</evidence>
<reference evidence="1 2" key="1">
    <citation type="journal article" date="2023" name="Nucleic Acids Res.">
        <title>The hologenome of Daphnia magna reveals possible DNA methylation and microbiome-mediated evolution of the host genome.</title>
        <authorList>
            <person name="Chaturvedi A."/>
            <person name="Li X."/>
            <person name="Dhandapani V."/>
            <person name="Marshall H."/>
            <person name="Kissane S."/>
            <person name="Cuenca-Cambronero M."/>
            <person name="Asole G."/>
            <person name="Calvet F."/>
            <person name="Ruiz-Romero M."/>
            <person name="Marangio P."/>
            <person name="Guigo R."/>
            <person name="Rago D."/>
            <person name="Mirbahai L."/>
            <person name="Eastwood N."/>
            <person name="Colbourne J.K."/>
            <person name="Zhou J."/>
            <person name="Mallon E."/>
            <person name="Orsini L."/>
        </authorList>
    </citation>
    <scope>NUCLEOTIDE SEQUENCE [LARGE SCALE GENOMIC DNA]</scope>
    <source>
        <strain evidence="1">LRV0_1</strain>
    </source>
</reference>
<organism evidence="1 2">
    <name type="scientific">Daphnia magna</name>
    <dbReference type="NCBI Taxonomy" id="35525"/>
    <lineage>
        <taxon>Eukaryota</taxon>
        <taxon>Metazoa</taxon>
        <taxon>Ecdysozoa</taxon>
        <taxon>Arthropoda</taxon>
        <taxon>Crustacea</taxon>
        <taxon>Branchiopoda</taxon>
        <taxon>Diplostraca</taxon>
        <taxon>Cladocera</taxon>
        <taxon>Anomopoda</taxon>
        <taxon>Daphniidae</taxon>
        <taxon>Daphnia</taxon>
    </lineage>
</organism>
<dbReference type="Proteomes" id="UP001234178">
    <property type="component" value="Unassembled WGS sequence"/>
</dbReference>
<name>A0ABQ9Z2R6_9CRUS</name>
<gene>
    <name evidence="1" type="ORF">OUZ56_012352</name>
</gene>
<comment type="caution">
    <text evidence="1">The sequence shown here is derived from an EMBL/GenBank/DDBJ whole genome shotgun (WGS) entry which is preliminary data.</text>
</comment>
<accession>A0ABQ9Z2R6</accession>
<dbReference type="EMBL" id="JAOYFB010000002">
    <property type="protein sequence ID" value="KAK4007192.1"/>
    <property type="molecule type" value="Genomic_DNA"/>
</dbReference>
<sequence length="78" mass="8867">MNTPTVSWSAWNSSVASLMSPRRLLIPLESTVQSQGWSFSDASISLLSIKYWEFHRVIFLAGIRKFTELTNVLMSMTL</sequence>